<name>A0ACC2XWZ4_9TREE</name>
<evidence type="ECO:0000313" key="2">
    <source>
        <dbReference type="Proteomes" id="UP001234202"/>
    </source>
</evidence>
<protein>
    <submittedName>
        <fullName evidence="1">Uncharacterized protein</fullName>
    </submittedName>
</protein>
<keyword evidence="2" id="KW-1185">Reference proteome</keyword>
<comment type="caution">
    <text evidence="1">The sequence shown here is derived from an EMBL/GenBank/DDBJ whole genome shotgun (WGS) entry which is preliminary data.</text>
</comment>
<dbReference type="EMBL" id="JASBWV010000001">
    <property type="protein sequence ID" value="KAJ9127904.1"/>
    <property type="molecule type" value="Genomic_DNA"/>
</dbReference>
<sequence>MDPTTAPPPSEALCEICSSQPAKYTCPRCHVKSCSLACSRTHKTTTACSGQRDKAAYVPMKDYGYGKMMDDYVFLEDGKRKAEQWSKEIVGLKMGTDRSTMERNASGPRQAVLSSKTLALQQALREKGMFVDFLPEGMERRRRNQSHYNPKSRRLQISMEFRYPSLGPTDSSGTNTDAVTQTSSSATSSSSGPPIPSYQMQNIPLNDTTSLQRIYAAQARRIPTHYPINTENETTGDEIQDLVFAMKVYHPSGFSLPAPPLDHSPPTYPTLPSTSSSRGKTSAERYYTPLPPSAPLDSALKGTSFVEYPTIDVFLRRHWDQLVNTGKVAVFPVHQVVEHEKDDTAPRHGQERLSVSRQGTEQAVKRKHSDDDDDDDDDATGGGADQIVSTSMLPNDAKKPRVEEAVVAAESALPSVHDEASTSESTTMAVQETLVPVTTKVAAENGDLGKMSGLLSLDYGSDSD</sequence>
<dbReference type="Proteomes" id="UP001234202">
    <property type="component" value="Unassembled WGS sequence"/>
</dbReference>
<gene>
    <name evidence="1" type="ORF">QFC24_000189</name>
</gene>
<proteinExistence type="predicted"/>
<evidence type="ECO:0000313" key="1">
    <source>
        <dbReference type="EMBL" id="KAJ9127904.1"/>
    </source>
</evidence>
<organism evidence="1 2">
    <name type="scientific">Naganishia onofrii</name>
    <dbReference type="NCBI Taxonomy" id="1851511"/>
    <lineage>
        <taxon>Eukaryota</taxon>
        <taxon>Fungi</taxon>
        <taxon>Dikarya</taxon>
        <taxon>Basidiomycota</taxon>
        <taxon>Agaricomycotina</taxon>
        <taxon>Tremellomycetes</taxon>
        <taxon>Filobasidiales</taxon>
        <taxon>Filobasidiaceae</taxon>
        <taxon>Naganishia</taxon>
    </lineage>
</organism>
<reference evidence="1" key="1">
    <citation type="submission" date="2023-04" db="EMBL/GenBank/DDBJ databases">
        <title>Draft Genome sequencing of Naganishia species isolated from polar environments using Oxford Nanopore Technology.</title>
        <authorList>
            <person name="Leo P."/>
            <person name="Venkateswaran K."/>
        </authorList>
    </citation>
    <scope>NUCLEOTIDE SEQUENCE</scope>
    <source>
        <strain evidence="1">DBVPG 5303</strain>
    </source>
</reference>
<accession>A0ACC2XWZ4</accession>